<comment type="caution">
    <text evidence="3">The sequence shown here is derived from an EMBL/GenBank/DDBJ whole genome shotgun (WGS) entry which is preliminary data.</text>
</comment>
<protein>
    <submittedName>
        <fullName evidence="3">Uncharacterized protein</fullName>
    </submittedName>
</protein>
<dbReference type="AlphaFoldDB" id="A0A9W8YU21"/>
<keyword evidence="2" id="KW-0732">Signal</keyword>
<gene>
    <name evidence="3" type="ORF">N0V93_005252</name>
</gene>
<dbReference type="OrthoDB" id="4837799at2759"/>
<evidence type="ECO:0000313" key="3">
    <source>
        <dbReference type="EMBL" id="KAJ4391633.1"/>
    </source>
</evidence>
<name>A0A9W8YU21_9PEZI</name>
<feature type="region of interest" description="Disordered" evidence="1">
    <location>
        <begin position="146"/>
        <end position="169"/>
    </location>
</feature>
<feature type="chain" id="PRO_5040926905" evidence="2">
    <location>
        <begin position="19"/>
        <end position="450"/>
    </location>
</feature>
<proteinExistence type="predicted"/>
<reference evidence="3" key="1">
    <citation type="submission" date="2022-10" db="EMBL/GenBank/DDBJ databases">
        <title>Tapping the CABI collections for fungal endophytes: first genome assemblies for Collariella, Neodidymelliopsis, Ascochyta clinopodiicola, Didymella pomorum, Didymosphaeria variabile, Neocosmospora piperis and Neocucurbitaria cava.</title>
        <authorList>
            <person name="Hill R."/>
        </authorList>
    </citation>
    <scope>NUCLEOTIDE SEQUENCE</scope>
    <source>
        <strain evidence="3">IMI 355082</strain>
    </source>
</reference>
<organism evidence="3 4">
    <name type="scientific">Gnomoniopsis smithogilvyi</name>
    <dbReference type="NCBI Taxonomy" id="1191159"/>
    <lineage>
        <taxon>Eukaryota</taxon>
        <taxon>Fungi</taxon>
        <taxon>Dikarya</taxon>
        <taxon>Ascomycota</taxon>
        <taxon>Pezizomycotina</taxon>
        <taxon>Sordariomycetes</taxon>
        <taxon>Sordariomycetidae</taxon>
        <taxon>Diaporthales</taxon>
        <taxon>Gnomoniaceae</taxon>
        <taxon>Gnomoniopsis</taxon>
    </lineage>
</organism>
<feature type="signal peptide" evidence="2">
    <location>
        <begin position="1"/>
        <end position="18"/>
    </location>
</feature>
<keyword evidence="4" id="KW-1185">Reference proteome</keyword>
<feature type="region of interest" description="Disordered" evidence="1">
    <location>
        <begin position="60"/>
        <end position="79"/>
    </location>
</feature>
<sequence length="450" mass="48055">MRFSLVIAPVAVAVTILAAPQPKVWLSNSPISSSIFQTILIDDESVKYIASQATTLSLTENARDPNPTAPFDAQASDDTPSWTTIATSIIISEDEPDDWLPFSWGPWMLPPLEDITCSVTSTSAPNWNSPDFPWIIPPRNHIPTEAPASTSTASFPQWTESAPGSWGIQPREGVTCVGTSSTTPTSTFTPIPIWGGGGTSFFWGLPPRDDQARTEASMPMPTAALSDWSTVFVTVVSMATFTSEKLGYSMGALETETDAITSTVTHSQASEFNKPATSLPLSRKTEIDSDALSSTLSRKAIPTLSATKGPDLVTASSAWVDGLPPPIPFDSIILKTLTLDIPDHGTNVADTSTWFGPWPSSSELPFVTSPIITTPTTFLTLPKITDMTDSIKSSSSIKCNEEYCGEDGTSYCFYWAGVTTMGQHGPEPGETRVPMGGCSVSSVHNTIVTA</sequence>
<feature type="compositionally biased region" description="Polar residues" evidence="1">
    <location>
        <begin position="147"/>
        <end position="162"/>
    </location>
</feature>
<accession>A0A9W8YU21</accession>
<evidence type="ECO:0000256" key="2">
    <source>
        <dbReference type="SAM" id="SignalP"/>
    </source>
</evidence>
<dbReference type="Proteomes" id="UP001140453">
    <property type="component" value="Unassembled WGS sequence"/>
</dbReference>
<evidence type="ECO:0000313" key="4">
    <source>
        <dbReference type="Proteomes" id="UP001140453"/>
    </source>
</evidence>
<evidence type="ECO:0000256" key="1">
    <source>
        <dbReference type="SAM" id="MobiDB-lite"/>
    </source>
</evidence>
<dbReference type="EMBL" id="JAPEVB010000003">
    <property type="protein sequence ID" value="KAJ4391633.1"/>
    <property type="molecule type" value="Genomic_DNA"/>
</dbReference>